<proteinExistence type="predicted"/>
<reference evidence="2 3" key="1">
    <citation type="submission" date="2021-06" db="EMBL/GenBank/DDBJ databases">
        <title>Gemonas diversity in paddy soil.</title>
        <authorList>
            <person name="Liu G."/>
        </authorList>
    </citation>
    <scope>NUCLEOTIDE SEQUENCE [LARGE SCALE GENOMIC DNA]</scope>
    <source>
        <strain evidence="2 3">RG2</strain>
    </source>
</reference>
<organism evidence="2 3">
    <name type="scientific">Geomonas subterranea</name>
    <dbReference type="NCBI Taxonomy" id="2847989"/>
    <lineage>
        <taxon>Bacteria</taxon>
        <taxon>Pseudomonadati</taxon>
        <taxon>Thermodesulfobacteriota</taxon>
        <taxon>Desulfuromonadia</taxon>
        <taxon>Geobacterales</taxon>
        <taxon>Geobacteraceae</taxon>
        <taxon>Geomonas</taxon>
    </lineage>
</organism>
<keyword evidence="3" id="KW-1185">Reference proteome</keyword>
<gene>
    <name evidence="2" type="ORF">KP001_21555</name>
</gene>
<accession>A0ABX8LGR5</accession>
<evidence type="ECO:0000256" key="1">
    <source>
        <dbReference type="ARBA" id="ARBA00022729"/>
    </source>
</evidence>
<evidence type="ECO:0000313" key="3">
    <source>
        <dbReference type="Proteomes" id="UP000683559"/>
    </source>
</evidence>
<dbReference type="Pfam" id="PF22352">
    <property type="entry name" value="K319L-like_PKD"/>
    <property type="match status" value="1"/>
</dbReference>
<protein>
    <submittedName>
        <fullName evidence="2">Uncharacterized protein</fullName>
    </submittedName>
</protein>
<dbReference type="InterPro" id="IPR051829">
    <property type="entry name" value="Multiheme_Cytochr_ET"/>
</dbReference>
<evidence type="ECO:0000313" key="2">
    <source>
        <dbReference type="EMBL" id="QXE90928.1"/>
    </source>
</evidence>
<dbReference type="PANTHER" id="PTHR35038:SF8">
    <property type="entry name" value="C-TYPE POLYHEME CYTOCHROME OMCC"/>
    <property type="match status" value="1"/>
</dbReference>
<sequence length="1413" mass="146641">MGKKSLLFLIALLPVSVAVFCWSATTWQLQTKLSNAGGTFQVRDKAPQTTAGIVVYNNFTTSAPVPVKVTANTGYKISSLFRNGVALPIGNYTSHYLTTFQKSGGATQSLVAGFTAQQVTVTASASGPGSITPASAKVAYGGSTVFTGTPSATGCYLTSATGGSVADLNGAPVPLPYSGPVRITASNVTAPRTVTAYYASYSVNAGVDQLARVNGTVALSGSMVGSGAPSWSQLSGPAVQLSGADTLTPSFVPPSAGTYQFRLTQTVSGIAVASATTQVAVVDSLVDEMRRGCMGCHAATGVVPAPYVFPGWSSSRHQSAGVSCITCHTDGEMPTPVNSSSVDANTFAYRSGAGSFCLNGNCHKPGTTHRTAGMTCSGCHGTYKDHNPATTFPAALNACFSCHGAANSPHYHVQTTLAATDCLVCHTPSGHDPAPDARVTPAHFNGYTSLANPSYAAAYVTPATTCGDCHQGGDPAGSADQALRQFRTEWASSGHGDGNAAAWKNSVYFTWKTAGSAAADAKESASVATDCQRCHSAAGYQRFALYTSIEPVSATAVSYSEPLTCDACHQSGDFSAPRSLSSRTGYYNYSGAATGRVRVTATFPDAGRSNLCLGCHAGRQAGATVQALSRVTAQTAYSSAFWRDLRFVDAHYLSAGGQLYGATGYHYPGLPYGNAGVNHSVIGGTEAGPCVACHLPGSSHTLSAAAGGFTLCNGCHIDGGTVSAGFLTGRSEQFASALKALSAALAARGFTPLTSPDGKPQYPYFTATNWGGRADGPGNLGAAFNYNLLVHDPGAYAHNPAYVKRLVRDSIDFLTFGSVDRGRDLAPTIAGLLSGSGDRDNATAFLSLSGSGASACQVCHRGATDPLTGGDIFADYGASKHALSAAGAACVSCHAPAPTSAHPGAEPMLKATADINPRCLQCHPVHSWPSAGICTNCHNGHRLKAVLPAPHLASFSTAQYVTPNLQCQSCHYQVDAQTGSTFQVLPEHREWARSAKGDYRSAAVTSFDFKSMGTPAPATPATTVQFDCVRCHTTTGFNNYVNSNFTAIAPFGVPGSAPGGDRTREMIGCPACHAPTPFDSRYSRNIVGIANYATYTYDVISWSGYSSAATGKIVRPKLYSTTSGSRDMGDSNICIACHAGKGAGGVIKQVTPGFRGAFICPPDAPSIVCRLGGGAHDPGLSNSFWSNVDFIDPHGGTGPNLMYPGDLPQGYEYRPGQTTTSTFHVNLGMDGTWRGPCVGCHMSAPAKHSFKAISTSSNGVISGVTATSCSSASCHGGVAFAMTPSALETKRAGYRAALSFIWAQLAARGIHYNSGRYPYFFTTPDPAQQSQETRVVDWNLSGTVQGAHVMGAAFNLRLLDSGSGWVHNASYAKRLLYDTIDYLDDGAPDNNSVEATVLQNPAVFGYVTPRPLF</sequence>
<dbReference type="EMBL" id="CP077683">
    <property type="protein sequence ID" value="QXE90928.1"/>
    <property type="molecule type" value="Genomic_DNA"/>
</dbReference>
<keyword evidence="1" id="KW-0732">Signal</keyword>
<dbReference type="RefSeq" id="WP_217287522.1">
    <property type="nucleotide sequence ID" value="NZ_CP077683.1"/>
</dbReference>
<dbReference type="PANTHER" id="PTHR35038">
    <property type="entry name" value="DISSIMILATORY SULFITE REDUCTASE SIRA"/>
    <property type="match status" value="1"/>
</dbReference>
<name>A0ABX8LGR5_9BACT</name>
<dbReference type="Proteomes" id="UP000683559">
    <property type="component" value="Chromosome"/>
</dbReference>